<feature type="compositionally biased region" description="Pro residues" evidence="6">
    <location>
        <begin position="429"/>
        <end position="442"/>
    </location>
</feature>
<evidence type="ECO:0000256" key="4">
    <source>
        <dbReference type="ARBA" id="ARBA00023136"/>
    </source>
</evidence>
<organism evidence="10 11">
    <name type="scientific">Allomyces macrogynus (strain ATCC 38327)</name>
    <name type="common">Allomyces javanicus var. macrogynus</name>
    <dbReference type="NCBI Taxonomy" id="578462"/>
    <lineage>
        <taxon>Eukaryota</taxon>
        <taxon>Fungi</taxon>
        <taxon>Fungi incertae sedis</taxon>
        <taxon>Blastocladiomycota</taxon>
        <taxon>Blastocladiomycetes</taxon>
        <taxon>Blastocladiales</taxon>
        <taxon>Blastocladiaceae</taxon>
        <taxon>Allomyces</taxon>
    </lineage>
</organism>
<feature type="compositionally biased region" description="Pro residues" evidence="6">
    <location>
        <begin position="406"/>
        <end position="416"/>
    </location>
</feature>
<evidence type="ECO:0000256" key="7">
    <source>
        <dbReference type="SAM" id="Phobius"/>
    </source>
</evidence>
<dbReference type="STRING" id="578462.A0A0L0SEU7"/>
<dbReference type="InterPro" id="IPR010619">
    <property type="entry name" value="ThrE-like_N"/>
</dbReference>
<accession>A0A0L0SEU7</accession>
<sequence>MRIRPILRHPEPAPAPVVPPPLPPHSPSSYHGSLTNLGPSSSGGGATGTQPHSPTTSPAPGHAAIPPHPQSTASSPGQHRHRNFHAPPAINSRSPTSSLASRSPRSPVALHATFVDVVDPRDASRRASMDAAGDMIDDEDGSASPGSYASGSRTPAAMAFHAARLLHGHLHHLHHHPHNPLHHLHFRTHHTDTHSAATSDAGHGSDAESAPGTPASMPSEHAHSPAHSPPLWPAPTIIEEPASARASVAPTGGTSRDPSTRGSMISADNWLGLAATSSNPPSVRATSPLQSARPQGSLPSRTSQSGLLSRTTSQSAASLMSSSKGSMHTGYRPLRRFESHELEVDQFYIKRYFLIRLAEALTLFGAPSYRIEYLLYTTAETLNLQATFASLPGLFLITLETPPALRLPPPPPPPATSPIHMSSTCSLPYSPPDPRPTSPMGPRPAITADAVHAIVQSAVLGATTQMEHSIQVQTHAHAATTAMALAQAVPTTETIALPLRQGYNMGRLYLTSQLCLAVARRDLPLEIATDRLDRLLTGTTTGADPPDAGVSDAGVFRAWWWCTPRAYVVANWIASAMISPLAFSGSWWDMLAAAALGLVVAIVQNVTGRFKAMRPVQDALLAFMSGFVGLVLYRAAPAMGERFGYADVTLCYRNIALSALLDQLPGLTLCTAMVELTTSHMILGTTRLMTGLVKALMLAFGLAAGYRVYISVLGDPRAPGGQNSVIFSPCDAKRAVSASPMWPAIAFFLMLVMAVAMTVQMRAAPRQFPIMILAALVAFWVGYVLNYVDISADMSSVINAFAVGLVANLYSRITGHPSIAPMLNGVVMLVPGSMGVRSTLALLDSDEFGAGAVFGFTFILIAFSLSLGILVSRIVPPIDNHLKPSRILAVRRARHAAKVAGGRSRTGRRASSVDRTAPSSPALARAARRGEVKPEPAAAAVAVEGRDEAPDIARTGRMIDRRPSATGVRADADLLGGGPSRSASPSPARADMKPSTTPAPSGILPGPSISTTLHADSGTLRPLAPPVWRGWWDRVRAVLTVPGRGRRVRPATPWVAHVGQGESVGREVAEGGVGTGVGG</sequence>
<feature type="compositionally biased region" description="Low complexity" evidence="6">
    <location>
        <begin position="915"/>
        <end position="925"/>
    </location>
</feature>
<feature type="transmembrane region" description="Helical" evidence="7">
    <location>
        <begin position="619"/>
        <end position="636"/>
    </location>
</feature>
<feature type="transmembrane region" description="Helical" evidence="7">
    <location>
        <begin position="587"/>
        <end position="607"/>
    </location>
</feature>
<feature type="compositionally biased region" description="Polar residues" evidence="6">
    <location>
        <begin position="252"/>
        <end position="263"/>
    </location>
</feature>
<dbReference type="GO" id="GO:0016020">
    <property type="term" value="C:membrane"/>
    <property type="evidence" value="ECO:0007669"/>
    <property type="project" value="UniProtKB-SubCell"/>
</dbReference>
<evidence type="ECO:0000256" key="1">
    <source>
        <dbReference type="ARBA" id="ARBA00004141"/>
    </source>
</evidence>
<evidence type="ECO:0000256" key="6">
    <source>
        <dbReference type="SAM" id="MobiDB-lite"/>
    </source>
</evidence>
<keyword evidence="3 7" id="KW-1133">Transmembrane helix</keyword>
<dbReference type="GO" id="GO:0022857">
    <property type="term" value="F:transmembrane transporter activity"/>
    <property type="evidence" value="ECO:0007669"/>
    <property type="project" value="InterPro"/>
</dbReference>
<dbReference type="InterPro" id="IPR024528">
    <property type="entry name" value="ThrE_2"/>
</dbReference>
<evidence type="ECO:0008006" key="12">
    <source>
        <dbReference type="Google" id="ProtNLM"/>
    </source>
</evidence>
<feature type="region of interest" description="Disordered" evidence="6">
    <location>
        <begin position="898"/>
        <end position="1005"/>
    </location>
</feature>
<dbReference type="PANTHER" id="PTHR31082:SF4">
    <property type="entry name" value="PHEROMONE-REGULATED MEMBRANE PROTEIN 10"/>
    <property type="match status" value="1"/>
</dbReference>
<reference evidence="10 11" key="1">
    <citation type="submission" date="2009-11" db="EMBL/GenBank/DDBJ databases">
        <title>Annotation of Allomyces macrogynus ATCC 38327.</title>
        <authorList>
            <consortium name="The Broad Institute Genome Sequencing Platform"/>
            <person name="Russ C."/>
            <person name="Cuomo C."/>
            <person name="Burger G."/>
            <person name="Gray M.W."/>
            <person name="Holland P.W.H."/>
            <person name="King N."/>
            <person name="Lang F.B.F."/>
            <person name="Roger A.J."/>
            <person name="Ruiz-Trillo I."/>
            <person name="Young S.K."/>
            <person name="Zeng Q."/>
            <person name="Gargeya S."/>
            <person name="Fitzgerald M."/>
            <person name="Haas B."/>
            <person name="Abouelleil A."/>
            <person name="Alvarado L."/>
            <person name="Arachchi H.M."/>
            <person name="Berlin A."/>
            <person name="Chapman S.B."/>
            <person name="Gearin G."/>
            <person name="Goldberg J."/>
            <person name="Griggs A."/>
            <person name="Gujja S."/>
            <person name="Hansen M."/>
            <person name="Heiman D."/>
            <person name="Howarth C."/>
            <person name="Larimer J."/>
            <person name="Lui A."/>
            <person name="MacDonald P.J.P."/>
            <person name="McCowen C."/>
            <person name="Montmayeur A."/>
            <person name="Murphy C."/>
            <person name="Neiman D."/>
            <person name="Pearson M."/>
            <person name="Priest M."/>
            <person name="Roberts A."/>
            <person name="Saif S."/>
            <person name="Shea T."/>
            <person name="Sisk P."/>
            <person name="Stolte C."/>
            <person name="Sykes S."/>
            <person name="Wortman J."/>
            <person name="Nusbaum C."/>
            <person name="Birren B."/>
        </authorList>
    </citation>
    <scope>NUCLEOTIDE SEQUENCE [LARGE SCALE GENOMIC DNA]</scope>
    <source>
        <strain evidence="10 11">ATCC 38327</strain>
    </source>
</reference>
<feature type="transmembrane region" description="Helical" evidence="7">
    <location>
        <begin position="741"/>
        <end position="761"/>
    </location>
</feature>
<dbReference type="Proteomes" id="UP000054350">
    <property type="component" value="Unassembled WGS sequence"/>
</dbReference>
<feature type="transmembrane region" description="Helical" evidence="7">
    <location>
        <begin position="688"/>
        <end position="709"/>
    </location>
</feature>
<feature type="region of interest" description="Disordered" evidence="6">
    <location>
        <begin position="125"/>
        <end position="153"/>
    </location>
</feature>
<dbReference type="OrthoDB" id="413008at2759"/>
<feature type="compositionally biased region" description="Polar residues" evidence="6">
    <location>
        <begin position="275"/>
        <end position="312"/>
    </location>
</feature>
<dbReference type="Pfam" id="PF06738">
    <property type="entry name" value="ThrE"/>
    <property type="match status" value="1"/>
</dbReference>
<feature type="transmembrane region" description="Helical" evidence="7">
    <location>
        <begin position="794"/>
        <end position="811"/>
    </location>
</feature>
<dbReference type="eggNOG" id="ENOG502QPMM">
    <property type="taxonomic scope" value="Eukaryota"/>
</dbReference>
<evidence type="ECO:0000256" key="5">
    <source>
        <dbReference type="ARBA" id="ARBA00034125"/>
    </source>
</evidence>
<feature type="region of interest" description="Disordered" evidence="6">
    <location>
        <begin position="1"/>
        <end position="105"/>
    </location>
</feature>
<feature type="domain" description="Threonine/Serine exporter ThrE" evidence="9">
    <location>
        <begin position="747"/>
        <end position="874"/>
    </location>
</feature>
<dbReference type="OMA" id="ARHISMA"/>
<feature type="compositionally biased region" description="Low complexity" evidence="6">
    <location>
        <begin position="313"/>
        <end position="327"/>
    </location>
</feature>
<proteinExistence type="inferred from homology"/>
<name>A0A0L0SEU7_ALLM3</name>
<evidence type="ECO:0000259" key="9">
    <source>
        <dbReference type="Pfam" id="PF12821"/>
    </source>
</evidence>
<evidence type="ECO:0000313" key="11">
    <source>
        <dbReference type="Proteomes" id="UP000054350"/>
    </source>
</evidence>
<dbReference type="InterPro" id="IPR051361">
    <property type="entry name" value="ThrE/Ser_Exporter"/>
</dbReference>
<evidence type="ECO:0000259" key="8">
    <source>
        <dbReference type="Pfam" id="PF06738"/>
    </source>
</evidence>
<feature type="region of interest" description="Disordered" evidence="6">
    <location>
        <begin position="190"/>
        <end position="330"/>
    </location>
</feature>
<feature type="transmembrane region" description="Helical" evidence="7">
    <location>
        <begin position="849"/>
        <end position="871"/>
    </location>
</feature>
<gene>
    <name evidence="10" type="ORF">AMAG_06818</name>
</gene>
<feature type="domain" description="Threonine/serine exporter-like N-terminal" evidence="8">
    <location>
        <begin position="568"/>
        <end position="708"/>
    </location>
</feature>
<dbReference type="AlphaFoldDB" id="A0A0L0SEU7"/>
<feature type="compositionally biased region" description="Low complexity" evidence="6">
    <location>
        <begin position="92"/>
        <end position="105"/>
    </location>
</feature>
<feature type="compositionally biased region" description="Pro residues" evidence="6">
    <location>
        <begin position="12"/>
        <end position="26"/>
    </location>
</feature>
<reference evidence="11" key="2">
    <citation type="submission" date="2009-11" db="EMBL/GenBank/DDBJ databases">
        <title>The Genome Sequence of Allomyces macrogynus strain ATCC 38327.</title>
        <authorList>
            <consortium name="The Broad Institute Genome Sequencing Platform"/>
            <person name="Russ C."/>
            <person name="Cuomo C."/>
            <person name="Shea T."/>
            <person name="Young S.K."/>
            <person name="Zeng Q."/>
            <person name="Koehrsen M."/>
            <person name="Haas B."/>
            <person name="Borodovsky M."/>
            <person name="Guigo R."/>
            <person name="Alvarado L."/>
            <person name="Berlin A."/>
            <person name="Borenstein D."/>
            <person name="Chen Z."/>
            <person name="Engels R."/>
            <person name="Freedman E."/>
            <person name="Gellesch M."/>
            <person name="Goldberg J."/>
            <person name="Griggs A."/>
            <person name="Gujja S."/>
            <person name="Heiman D."/>
            <person name="Hepburn T."/>
            <person name="Howarth C."/>
            <person name="Jen D."/>
            <person name="Larson L."/>
            <person name="Lewis B."/>
            <person name="Mehta T."/>
            <person name="Park D."/>
            <person name="Pearson M."/>
            <person name="Roberts A."/>
            <person name="Saif S."/>
            <person name="Shenoy N."/>
            <person name="Sisk P."/>
            <person name="Stolte C."/>
            <person name="Sykes S."/>
            <person name="Walk T."/>
            <person name="White J."/>
            <person name="Yandava C."/>
            <person name="Burger G."/>
            <person name="Gray M.W."/>
            <person name="Holland P.W.H."/>
            <person name="King N."/>
            <person name="Lang F.B.F."/>
            <person name="Roger A.J."/>
            <person name="Ruiz-Trillo I."/>
            <person name="Lander E."/>
            <person name="Nusbaum C."/>
        </authorList>
    </citation>
    <scope>NUCLEOTIDE SEQUENCE [LARGE SCALE GENOMIC DNA]</scope>
    <source>
        <strain evidence="11">ATCC 38327</strain>
    </source>
</reference>
<dbReference type="VEuPathDB" id="FungiDB:AMAG_06818"/>
<feature type="transmembrane region" description="Helical" evidence="7">
    <location>
        <begin position="823"/>
        <end position="843"/>
    </location>
</feature>
<dbReference type="EMBL" id="GG745337">
    <property type="protein sequence ID" value="KNE61063.1"/>
    <property type="molecule type" value="Genomic_DNA"/>
</dbReference>
<evidence type="ECO:0000256" key="3">
    <source>
        <dbReference type="ARBA" id="ARBA00022989"/>
    </source>
</evidence>
<feature type="region of interest" description="Disordered" evidence="6">
    <location>
        <begin position="406"/>
        <end position="443"/>
    </location>
</feature>
<feature type="transmembrane region" description="Helical" evidence="7">
    <location>
        <begin position="768"/>
        <end position="788"/>
    </location>
</feature>
<evidence type="ECO:0000256" key="2">
    <source>
        <dbReference type="ARBA" id="ARBA00022692"/>
    </source>
</evidence>
<evidence type="ECO:0000313" key="10">
    <source>
        <dbReference type="EMBL" id="KNE61063.1"/>
    </source>
</evidence>
<keyword evidence="2 7" id="KW-0812">Transmembrane</keyword>
<comment type="similarity">
    <text evidence="5">Belongs to the ThrE exporter (TC 2.A.79) family.</text>
</comment>
<dbReference type="Pfam" id="PF12821">
    <property type="entry name" value="ThrE_2"/>
    <property type="match status" value="1"/>
</dbReference>
<dbReference type="PANTHER" id="PTHR31082">
    <property type="entry name" value="PHEROMONE-REGULATED MEMBRANE PROTEIN 10"/>
    <property type="match status" value="1"/>
</dbReference>
<keyword evidence="11" id="KW-1185">Reference proteome</keyword>
<feature type="compositionally biased region" description="Low complexity" evidence="6">
    <location>
        <begin position="142"/>
        <end position="152"/>
    </location>
</feature>
<protein>
    <recommendedName>
        <fullName evidence="12">Threonine/serine exporter-like N-terminal domain-containing protein</fullName>
    </recommendedName>
</protein>
<feature type="compositionally biased region" description="Polar residues" evidence="6">
    <location>
        <begin position="29"/>
        <end position="39"/>
    </location>
</feature>
<keyword evidence="4 7" id="KW-0472">Membrane</keyword>
<comment type="subcellular location">
    <subcellularLocation>
        <location evidence="1">Membrane</location>
        <topology evidence="1">Multi-pass membrane protein</topology>
    </subcellularLocation>
</comment>
<feature type="compositionally biased region" description="Low complexity" evidence="6">
    <location>
        <begin position="980"/>
        <end position="989"/>
    </location>
</feature>